<dbReference type="EMBL" id="ML210442">
    <property type="protein sequence ID" value="TFK17997.1"/>
    <property type="molecule type" value="Genomic_DNA"/>
</dbReference>
<accession>A0A5C3KDZ8</accession>
<dbReference type="Pfam" id="PF04749">
    <property type="entry name" value="PLAC8"/>
    <property type="match status" value="1"/>
</dbReference>
<evidence type="ECO:0000313" key="2">
    <source>
        <dbReference type="EMBL" id="TFK17997.1"/>
    </source>
</evidence>
<reference evidence="2 3" key="1">
    <citation type="journal article" date="2019" name="Nat. Ecol. Evol.">
        <title>Megaphylogeny resolves global patterns of mushroom evolution.</title>
        <authorList>
            <person name="Varga T."/>
            <person name="Krizsan K."/>
            <person name="Foldi C."/>
            <person name="Dima B."/>
            <person name="Sanchez-Garcia M."/>
            <person name="Sanchez-Ramirez S."/>
            <person name="Szollosi G.J."/>
            <person name="Szarkandi J.G."/>
            <person name="Papp V."/>
            <person name="Albert L."/>
            <person name="Andreopoulos W."/>
            <person name="Angelini C."/>
            <person name="Antonin V."/>
            <person name="Barry K.W."/>
            <person name="Bougher N.L."/>
            <person name="Buchanan P."/>
            <person name="Buyck B."/>
            <person name="Bense V."/>
            <person name="Catcheside P."/>
            <person name="Chovatia M."/>
            <person name="Cooper J."/>
            <person name="Damon W."/>
            <person name="Desjardin D."/>
            <person name="Finy P."/>
            <person name="Geml J."/>
            <person name="Haridas S."/>
            <person name="Hughes K."/>
            <person name="Justo A."/>
            <person name="Karasinski D."/>
            <person name="Kautmanova I."/>
            <person name="Kiss B."/>
            <person name="Kocsube S."/>
            <person name="Kotiranta H."/>
            <person name="LaButti K.M."/>
            <person name="Lechner B.E."/>
            <person name="Liimatainen K."/>
            <person name="Lipzen A."/>
            <person name="Lukacs Z."/>
            <person name="Mihaltcheva S."/>
            <person name="Morgado L.N."/>
            <person name="Niskanen T."/>
            <person name="Noordeloos M.E."/>
            <person name="Ohm R.A."/>
            <person name="Ortiz-Santana B."/>
            <person name="Ovrebo C."/>
            <person name="Racz N."/>
            <person name="Riley R."/>
            <person name="Savchenko A."/>
            <person name="Shiryaev A."/>
            <person name="Soop K."/>
            <person name="Spirin V."/>
            <person name="Szebenyi C."/>
            <person name="Tomsovsky M."/>
            <person name="Tulloss R.E."/>
            <person name="Uehling J."/>
            <person name="Grigoriev I.V."/>
            <person name="Vagvolgyi C."/>
            <person name="Papp T."/>
            <person name="Martin F.M."/>
            <person name="Miettinen O."/>
            <person name="Hibbett D.S."/>
            <person name="Nagy L.G."/>
        </authorList>
    </citation>
    <scope>NUCLEOTIDE SEQUENCE [LARGE SCALE GENOMIC DNA]</scope>
    <source>
        <strain evidence="2 3">CBS 121175</strain>
    </source>
</reference>
<dbReference type="NCBIfam" id="TIGR01571">
    <property type="entry name" value="A_thal_Cys_rich"/>
    <property type="match status" value="1"/>
</dbReference>
<evidence type="ECO:0000256" key="1">
    <source>
        <dbReference type="SAM" id="MobiDB-lite"/>
    </source>
</evidence>
<feature type="region of interest" description="Disordered" evidence="1">
    <location>
        <begin position="1"/>
        <end position="20"/>
    </location>
</feature>
<dbReference type="InterPro" id="IPR006461">
    <property type="entry name" value="PLAC_motif_containing"/>
</dbReference>
<dbReference type="PANTHER" id="PTHR15907">
    <property type="entry name" value="DUF614 FAMILY PROTEIN-RELATED"/>
    <property type="match status" value="1"/>
</dbReference>
<dbReference type="OrthoDB" id="1045822at2759"/>
<keyword evidence="3" id="KW-1185">Reference proteome</keyword>
<gene>
    <name evidence="2" type="ORF">FA15DRAFT_710282</name>
</gene>
<evidence type="ECO:0000313" key="3">
    <source>
        <dbReference type="Proteomes" id="UP000307440"/>
    </source>
</evidence>
<name>A0A5C3KDZ8_COPMA</name>
<proteinExistence type="predicted"/>
<sequence>MAHFEKPVNGSQPQGTVPMTVAGGNRNALNLPLDAEGKRDWSYSILGCFGDMKTCCLATWCPCLAYSRNKRRFEHLETHGIPDPERDAVCGGDGWVYSLVEFACDLGWVLQMQTRKEMRRRYNLKGSAWSDCFTSLVCEQCDLVQVSRELELEENSFGSQYGQAHPNV</sequence>
<dbReference type="STRING" id="230819.A0A5C3KDZ8"/>
<dbReference type="Proteomes" id="UP000307440">
    <property type="component" value="Unassembled WGS sequence"/>
</dbReference>
<dbReference type="AlphaFoldDB" id="A0A5C3KDZ8"/>
<protein>
    <submittedName>
        <fullName evidence="2">PLAC8-domain-containing protein</fullName>
    </submittedName>
</protein>
<organism evidence="2 3">
    <name type="scientific">Coprinopsis marcescibilis</name>
    <name type="common">Agaric fungus</name>
    <name type="synonym">Psathyrella marcescibilis</name>
    <dbReference type="NCBI Taxonomy" id="230819"/>
    <lineage>
        <taxon>Eukaryota</taxon>
        <taxon>Fungi</taxon>
        <taxon>Dikarya</taxon>
        <taxon>Basidiomycota</taxon>
        <taxon>Agaricomycotina</taxon>
        <taxon>Agaricomycetes</taxon>
        <taxon>Agaricomycetidae</taxon>
        <taxon>Agaricales</taxon>
        <taxon>Agaricineae</taxon>
        <taxon>Psathyrellaceae</taxon>
        <taxon>Coprinopsis</taxon>
    </lineage>
</organism>